<keyword evidence="9 15" id="KW-0540">Nuclease</keyword>
<accession>U4KLG0</accession>
<dbReference type="PROSITE" id="PS50137">
    <property type="entry name" value="DS_RBD"/>
    <property type="match status" value="1"/>
</dbReference>
<protein>
    <recommendedName>
        <fullName evidence="15">Ribonuclease 3</fullName>
        <ecNumber evidence="15">3.1.26.3</ecNumber>
    </recommendedName>
    <alternativeName>
        <fullName evidence="15">Ribonuclease III</fullName>
        <shortName evidence="15">RNase III</shortName>
    </alternativeName>
</protein>
<dbReference type="PROSITE" id="PS50142">
    <property type="entry name" value="RNASE_3_2"/>
    <property type="match status" value="1"/>
</dbReference>
<dbReference type="InterPro" id="IPR000999">
    <property type="entry name" value="RNase_III_dom"/>
</dbReference>
<keyword evidence="12 15" id="KW-0378">Hydrolase</keyword>
<dbReference type="FunFam" id="1.10.1520.10:FF:000001">
    <property type="entry name" value="Ribonuclease 3"/>
    <property type="match status" value="1"/>
</dbReference>
<organism evidence="18 19">
    <name type="scientific">Alteracholeplasma palmae (strain ATCC 49389 / J233)</name>
    <name type="common">Acholeplasma palmae</name>
    <dbReference type="NCBI Taxonomy" id="1318466"/>
    <lineage>
        <taxon>Bacteria</taxon>
        <taxon>Bacillati</taxon>
        <taxon>Mycoplasmatota</taxon>
        <taxon>Mollicutes</taxon>
        <taxon>Acholeplasmatales</taxon>
        <taxon>Acholeplasmataceae</taxon>
        <taxon>Acholeplasma</taxon>
    </lineage>
</organism>
<dbReference type="GO" id="GO:0004525">
    <property type="term" value="F:ribonuclease III activity"/>
    <property type="evidence" value="ECO:0007669"/>
    <property type="project" value="UniProtKB-UniRule"/>
</dbReference>
<dbReference type="GO" id="GO:0003725">
    <property type="term" value="F:double-stranded RNA binding"/>
    <property type="evidence" value="ECO:0007669"/>
    <property type="project" value="TreeGrafter"/>
</dbReference>
<feature type="binding site" evidence="15">
    <location>
        <position position="113"/>
    </location>
    <ligand>
        <name>Mg(2+)</name>
        <dbReference type="ChEBI" id="CHEBI:18420"/>
    </ligand>
</feature>
<evidence type="ECO:0000256" key="13">
    <source>
        <dbReference type="ARBA" id="ARBA00022842"/>
    </source>
</evidence>
<keyword evidence="10 15" id="KW-0479">Metal-binding</keyword>
<dbReference type="Gene3D" id="3.30.160.20">
    <property type="match status" value="1"/>
</dbReference>
<comment type="subunit">
    <text evidence="4 15">Homodimer.</text>
</comment>
<dbReference type="EC" id="3.1.26.3" evidence="15"/>
<keyword evidence="8 15" id="KW-0819">tRNA processing</keyword>
<feature type="domain" description="RNase III" evidence="17">
    <location>
        <begin position="1"/>
        <end position="124"/>
    </location>
</feature>
<keyword evidence="15" id="KW-0699">rRNA-binding</keyword>
<feature type="active site" evidence="15">
    <location>
        <position position="113"/>
    </location>
</feature>
<dbReference type="EMBL" id="FO681347">
    <property type="protein sequence ID" value="CCV64774.1"/>
    <property type="molecule type" value="Genomic_DNA"/>
</dbReference>
<evidence type="ECO:0000256" key="6">
    <source>
        <dbReference type="ARBA" id="ARBA00022552"/>
    </source>
</evidence>
<dbReference type="GO" id="GO:0008033">
    <property type="term" value="P:tRNA processing"/>
    <property type="evidence" value="ECO:0007669"/>
    <property type="project" value="UniProtKB-KW"/>
</dbReference>
<evidence type="ECO:0000256" key="2">
    <source>
        <dbReference type="ARBA" id="ARBA00004496"/>
    </source>
</evidence>
<feature type="domain" description="DRBM" evidence="16">
    <location>
        <begin position="148"/>
        <end position="216"/>
    </location>
</feature>
<dbReference type="GO" id="GO:0005737">
    <property type="term" value="C:cytoplasm"/>
    <property type="evidence" value="ECO:0007669"/>
    <property type="project" value="UniProtKB-SubCell"/>
</dbReference>
<dbReference type="PROSITE" id="PS00517">
    <property type="entry name" value="RNASE_3_1"/>
    <property type="match status" value="1"/>
</dbReference>
<dbReference type="SUPFAM" id="SSF54768">
    <property type="entry name" value="dsRNA-binding domain-like"/>
    <property type="match status" value="1"/>
</dbReference>
<feature type="active site" evidence="15">
    <location>
        <position position="44"/>
    </location>
</feature>
<comment type="subcellular location">
    <subcellularLocation>
        <location evidence="2 15">Cytoplasm</location>
    </subcellularLocation>
</comment>
<evidence type="ECO:0000256" key="7">
    <source>
        <dbReference type="ARBA" id="ARBA00022664"/>
    </source>
</evidence>
<dbReference type="InterPro" id="IPR014720">
    <property type="entry name" value="dsRBD_dom"/>
</dbReference>
<reference evidence="18 19" key="1">
    <citation type="journal article" date="2013" name="J. Mol. Microbiol. Biotechnol.">
        <title>Analysis of the Complete Genomes of Acholeplasma brassicae , A. palmae and A. laidlawii and Their Comparison to the Obligate Parasites from ' Candidatus Phytoplasma'.</title>
        <authorList>
            <person name="Kube M."/>
            <person name="Siewert C."/>
            <person name="Migdoll A.M."/>
            <person name="Duduk B."/>
            <person name="Holz S."/>
            <person name="Rabus R."/>
            <person name="Seemuller E."/>
            <person name="Mitrovic J."/>
            <person name="Muller I."/>
            <person name="Buttner C."/>
            <person name="Reinhardt R."/>
        </authorList>
    </citation>
    <scope>NUCLEOTIDE SEQUENCE [LARGE SCALE GENOMIC DNA]</scope>
    <source>
        <strain evidence="18 19">J233</strain>
    </source>
</reference>
<dbReference type="RefSeq" id="WP_030003658.1">
    <property type="nucleotide sequence ID" value="NC_022538.1"/>
</dbReference>
<dbReference type="PANTHER" id="PTHR11207">
    <property type="entry name" value="RIBONUCLEASE III"/>
    <property type="match status" value="1"/>
</dbReference>
<feature type="binding site" evidence="15">
    <location>
        <position position="40"/>
    </location>
    <ligand>
        <name>Mg(2+)</name>
        <dbReference type="ChEBI" id="CHEBI:18420"/>
    </ligand>
</feature>
<dbReference type="SMART" id="SM00358">
    <property type="entry name" value="DSRM"/>
    <property type="match status" value="1"/>
</dbReference>
<dbReference type="PANTHER" id="PTHR11207:SF0">
    <property type="entry name" value="RIBONUCLEASE 3"/>
    <property type="match status" value="1"/>
</dbReference>
<keyword evidence="13 15" id="KW-0460">Magnesium</keyword>
<keyword evidence="19" id="KW-1185">Reference proteome</keyword>
<evidence type="ECO:0000256" key="12">
    <source>
        <dbReference type="ARBA" id="ARBA00022801"/>
    </source>
</evidence>
<evidence type="ECO:0000256" key="11">
    <source>
        <dbReference type="ARBA" id="ARBA00022759"/>
    </source>
</evidence>
<dbReference type="GO" id="GO:0046872">
    <property type="term" value="F:metal ion binding"/>
    <property type="evidence" value="ECO:0007669"/>
    <property type="project" value="UniProtKB-KW"/>
</dbReference>
<keyword evidence="6 15" id="KW-0698">rRNA processing</keyword>
<dbReference type="Pfam" id="PF14622">
    <property type="entry name" value="Ribonucleas_3_3"/>
    <property type="match status" value="1"/>
</dbReference>
<dbReference type="SUPFAM" id="SSF69065">
    <property type="entry name" value="RNase III domain-like"/>
    <property type="match status" value="1"/>
</dbReference>
<evidence type="ECO:0000256" key="10">
    <source>
        <dbReference type="ARBA" id="ARBA00022723"/>
    </source>
</evidence>
<dbReference type="OrthoDB" id="9805026at2"/>
<keyword evidence="14 15" id="KW-0694">RNA-binding</keyword>
<keyword evidence="11 15" id="KW-0255">Endonuclease</keyword>
<evidence type="ECO:0000313" key="19">
    <source>
        <dbReference type="Proteomes" id="UP000032740"/>
    </source>
</evidence>
<evidence type="ECO:0000256" key="1">
    <source>
        <dbReference type="ARBA" id="ARBA00000109"/>
    </source>
</evidence>
<dbReference type="CDD" id="cd00593">
    <property type="entry name" value="RIBOc"/>
    <property type="match status" value="1"/>
</dbReference>
<evidence type="ECO:0000313" key="18">
    <source>
        <dbReference type="EMBL" id="CCV64774.1"/>
    </source>
</evidence>
<dbReference type="FunFam" id="3.30.160.20:FF:000003">
    <property type="entry name" value="Ribonuclease 3"/>
    <property type="match status" value="1"/>
</dbReference>
<dbReference type="SMART" id="SM00535">
    <property type="entry name" value="RIBOc"/>
    <property type="match status" value="1"/>
</dbReference>
<dbReference type="AlphaFoldDB" id="U4KLG0"/>
<dbReference type="GO" id="GO:0010468">
    <property type="term" value="P:regulation of gene expression"/>
    <property type="evidence" value="ECO:0007669"/>
    <property type="project" value="TreeGrafter"/>
</dbReference>
<comment type="cofactor">
    <cofactor evidence="15">
        <name>Mg(2+)</name>
        <dbReference type="ChEBI" id="CHEBI:18420"/>
    </cofactor>
</comment>
<evidence type="ECO:0000256" key="9">
    <source>
        <dbReference type="ARBA" id="ARBA00022722"/>
    </source>
</evidence>
<keyword evidence="5 15" id="KW-0963">Cytoplasm</keyword>
<proteinExistence type="inferred from homology"/>
<feature type="binding site" evidence="15">
    <location>
        <position position="110"/>
    </location>
    <ligand>
        <name>Mg(2+)</name>
        <dbReference type="ChEBI" id="CHEBI:18420"/>
    </ligand>
</feature>
<evidence type="ECO:0000259" key="17">
    <source>
        <dbReference type="PROSITE" id="PS50142"/>
    </source>
</evidence>
<evidence type="ECO:0000259" key="16">
    <source>
        <dbReference type="PROSITE" id="PS50137"/>
    </source>
</evidence>
<dbReference type="GO" id="GO:0019843">
    <property type="term" value="F:rRNA binding"/>
    <property type="evidence" value="ECO:0007669"/>
    <property type="project" value="UniProtKB-KW"/>
</dbReference>
<dbReference type="HOGENOM" id="CLU_000907_1_3_14"/>
<dbReference type="InterPro" id="IPR011907">
    <property type="entry name" value="RNase_III"/>
</dbReference>
<evidence type="ECO:0000256" key="5">
    <source>
        <dbReference type="ARBA" id="ARBA00022490"/>
    </source>
</evidence>
<evidence type="ECO:0000256" key="8">
    <source>
        <dbReference type="ARBA" id="ARBA00022694"/>
    </source>
</evidence>
<evidence type="ECO:0000256" key="15">
    <source>
        <dbReference type="HAMAP-Rule" id="MF_00104"/>
    </source>
</evidence>
<evidence type="ECO:0000256" key="14">
    <source>
        <dbReference type="ARBA" id="ARBA00022884"/>
    </source>
</evidence>
<dbReference type="GO" id="GO:0006397">
    <property type="term" value="P:mRNA processing"/>
    <property type="evidence" value="ECO:0007669"/>
    <property type="project" value="UniProtKB-UniRule"/>
</dbReference>
<comment type="catalytic activity">
    <reaction evidence="1 15">
        <text>Endonucleolytic cleavage to 5'-phosphomonoester.</text>
        <dbReference type="EC" id="3.1.26.3"/>
    </reaction>
</comment>
<dbReference type="HAMAP" id="MF_00104">
    <property type="entry name" value="RNase_III"/>
    <property type="match status" value="1"/>
</dbReference>
<dbReference type="Gene3D" id="1.10.1520.10">
    <property type="entry name" value="Ribonuclease III domain"/>
    <property type="match status" value="1"/>
</dbReference>
<dbReference type="Proteomes" id="UP000032740">
    <property type="component" value="Chromosome"/>
</dbReference>
<dbReference type="GO" id="GO:0006364">
    <property type="term" value="P:rRNA processing"/>
    <property type="evidence" value="ECO:0007669"/>
    <property type="project" value="UniProtKB-UniRule"/>
</dbReference>
<keyword evidence="7 15" id="KW-0507">mRNA processing</keyword>
<comment type="similarity">
    <text evidence="3">Belongs to the ribonuclease III family.</text>
</comment>
<sequence length="218" mass="24621">MKKLFDLLEITPKNINIYERALTHSSYANENQVEDNERLEFLGDAVIDLFMAEYLYHSDKNDEGVMTKKRAQAVCEEALVVYAEKINLKNYILLGKGEKAKGLKNSILADAFEALFSAIYLDLGYFVAKSVFNKIVIPYLDLVVNIKDYKTKLQELVQADKRTINYQIVLEKGPAHNKEFVAEVYLEDILLGSGSGKTKKEAEQMAAKKALSIVARGE</sequence>
<evidence type="ECO:0000256" key="4">
    <source>
        <dbReference type="ARBA" id="ARBA00011738"/>
    </source>
</evidence>
<gene>
    <name evidence="15 18" type="primary">rnc</name>
    <name evidence="18" type="ORF">BN85411970</name>
</gene>
<dbReference type="KEGG" id="apal:BN85411970"/>
<dbReference type="CDD" id="cd10845">
    <property type="entry name" value="DSRM_RNAse_III_family"/>
    <property type="match status" value="1"/>
</dbReference>
<dbReference type="GO" id="GO:0042802">
    <property type="term" value="F:identical protein binding"/>
    <property type="evidence" value="ECO:0007669"/>
    <property type="project" value="UniProtKB-ARBA"/>
</dbReference>
<dbReference type="NCBIfam" id="TIGR02191">
    <property type="entry name" value="RNaseIII"/>
    <property type="match status" value="1"/>
</dbReference>
<dbReference type="InterPro" id="IPR036389">
    <property type="entry name" value="RNase_III_sf"/>
</dbReference>
<name>U4KLG0_ALTPJ</name>
<dbReference type="STRING" id="1318466.BN85411970"/>
<evidence type="ECO:0000256" key="3">
    <source>
        <dbReference type="ARBA" id="ARBA00010183"/>
    </source>
</evidence>
<comment type="function">
    <text evidence="15">Digests double-stranded RNA. Involved in the processing of primary rRNA transcript to yield the immediate precursors to the large and small rRNAs (23S and 16S). Processes some mRNAs, and tRNAs when they are encoded in the rRNA operon. Processes pre-crRNA and tracrRNA of type II CRISPR loci if present in the organism.</text>
</comment>
<dbReference type="Pfam" id="PF00035">
    <property type="entry name" value="dsrm"/>
    <property type="match status" value="1"/>
</dbReference>